<dbReference type="GO" id="GO:0012505">
    <property type="term" value="C:endomembrane system"/>
    <property type="evidence" value="ECO:0007669"/>
    <property type="project" value="UniProtKB-SubCell"/>
</dbReference>
<dbReference type="PANTHER" id="PTHR39535:SF2">
    <property type="entry name" value="HTTM DOMAIN-CONTAINING PROTEIN"/>
    <property type="match status" value="1"/>
</dbReference>
<feature type="domain" description="HTTM-like" evidence="7">
    <location>
        <begin position="21"/>
        <end position="284"/>
    </location>
</feature>
<evidence type="ECO:0000256" key="6">
    <source>
        <dbReference type="SAM" id="Phobius"/>
    </source>
</evidence>
<evidence type="ECO:0000256" key="3">
    <source>
        <dbReference type="ARBA" id="ARBA00022989"/>
    </source>
</evidence>
<gene>
    <name evidence="8" type="ORF">ACFQFD_06435</name>
</gene>
<reference evidence="8 9" key="1">
    <citation type="journal article" date="2019" name="Int. J. Syst. Evol. Microbiol.">
        <title>The Global Catalogue of Microorganisms (GCM) 10K type strain sequencing project: providing services to taxonomists for standard genome sequencing and annotation.</title>
        <authorList>
            <consortium name="The Broad Institute Genomics Platform"/>
            <consortium name="The Broad Institute Genome Sequencing Center for Infectious Disease"/>
            <person name="Wu L."/>
            <person name="Ma J."/>
        </authorList>
    </citation>
    <scope>NUCLEOTIDE SEQUENCE [LARGE SCALE GENOMIC DNA]</scope>
    <source>
        <strain evidence="8 9">SYNS20</strain>
    </source>
</reference>
<keyword evidence="3 6" id="KW-1133">Transmembrane helix</keyword>
<dbReference type="InterPro" id="IPR052964">
    <property type="entry name" value="Sporulation_signal_mat"/>
</dbReference>
<name>A0ABD5TDQ7_9EURY</name>
<comment type="subcellular location">
    <subcellularLocation>
        <location evidence="1">Endomembrane system</location>
        <topology evidence="1">Multi-pass membrane protein</topology>
    </subcellularLocation>
</comment>
<evidence type="ECO:0000313" key="9">
    <source>
        <dbReference type="Proteomes" id="UP001596443"/>
    </source>
</evidence>
<comment type="caution">
    <text evidence="8">The sequence shown here is derived from an EMBL/GenBank/DDBJ whole genome shotgun (WGS) entry which is preliminary data.</text>
</comment>
<dbReference type="InterPro" id="IPR011020">
    <property type="entry name" value="HTTM-like"/>
</dbReference>
<evidence type="ECO:0000256" key="4">
    <source>
        <dbReference type="ARBA" id="ARBA00023136"/>
    </source>
</evidence>
<protein>
    <submittedName>
        <fullName evidence="8">HTTM domain-containing protein</fullName>
    </submittedName>
</protein>
<dbReference type="Proteomes" id="UP001596443">
    <property type="component" value="Unassembled WGS sequence"/>
</dbReference>
<sequence length="511" mass="54951">MALRPYFTRAAGAVRPALARRLSVDRRALVALRAALGALLLADLLLRARSLAFFYTDTGALPRSALVARYPLTANLSIHAVFGEVWWVALLFVAAGVAALALLFGYRTKAAAICSLLLLVSLHARNPLVLNGGDSLLRRTLLWSLFLPLGSGLALRDRGRCRHPAAVGLLLQPIVLYVVNAVIKLRGDAWPSGRAVRMVFSIESLTVGLGEQLAGYPNVLTGLGIAWVALLCCSPLLVLATGHFRTIVVIAFASAHAGMSITLGVGLFPLVSLAALLPYLPPAAWDSVERPWNVIARRARGVGTGVRACLIRAGRALSGTSRSPLRRVVAVGEQRTNRIVALVGDKGVLAAAKGAGRGLATALLIIVVVWNAAALGYVEAPSTEVVEISPEETRWDMFAPSPPTEDVWYVAVGTLDSGERVNVIHGGDPEMNRSDRQWGAYPSARWRKYLEVVRWSGDDELRRQFALGLCARWNATHSTHVESLTVRVLSQPTRPNATEPTQLSSARTFGC</sequence>
<dbReference type="PANTHER" id="PTHR39535">
    <property type="entry name" value="SPORULATION-DELAYING PROTEIN SDPB"/>
    <property type="match status" value="1"/>
</dbReference>
<dbReference type="RefSeq" id="WP_284062463.1">
    <property type="nucleotide sequence ID" value="NZ_CP126158.1"/>
</dbReference>
<keyword evidence="9" id="KW-1185">Reference proteome</keyword>
<evidence type="ECO:0000256" key="2">
    <source>
        <dbReference type="ARBA" id="ARBA00022692"/>
    </source>
</evidence>
<feature type="transmembrane region" description="Helical" evidence="6">
    <location>
        <begin position="85"/>
        <end position="104"/>
    </location>
</feature>
<feature type="transmembrane region" description="Helical" evidence="6">
    <location>
        <begin position="247"/>
        <end position="280"/>
    </location>
</feature>
<proteinExistence type="predicted"/>
<evidence type="ECO:0000313" key="8">
    <source>
        <dbReference type="EMBL" id="MFC6785623.1"/>
    </source>
</evidence>
<dbReference type="AlphaFoldDB" id="A0ABD5TDQ7"/>
<keyword evidence="2 6" id="KW-0812">Transmembrane</keyword>
<accession>A0ABD5TDQ7</accession>
<dbReference type="EMBL" id="JBHSWX010000012">
    <property type="protein sequence ID" value="MFC6785623.1"/>
    <property type="molecule type" value="Genomic_DNA"/>
</dbReference>
<feature type="transmembrane region" description="Helical" evidence="6">
    <location>
        <begin position="167"/>
        <end position="183"/>
    </location>
</feature>
<dbReference type="GeneID" id="81208668"/>
<evidence type="ECO:0000256" key="1">
    <source>
        <dbReference type="ARBA" id="ARBA00004127"/>
    </source>
</evidence>
<organism evidence="8 9">
    <name type="scientific">Halobaculum halobium</name>
    <dbReference type="NCBI Taxonomy" id="3032281"/>
    <lineage>
        <taxon>Archaea</taxon>
        <taxon>Methanobacteriati</taxon>
        <taxon>Methanobacteriota</taxon>
        <taxon>Stenosarchaea group</taxon>
        <taxon>Halobacteria</taxon>
        <taxon>Halobacteriales</taxon>
        <taxon>Haloferacaceae</taxon>
        <taxon>Halobaculum</taxon>
    </lineage>
</organism>
<keyword evidence="4 6" id="KW-0472">Membrane</keyword>
<feature type="transmembrane region" description="Helical" evidence="6">
    <location>
        <begin position="219"/>
        <end position="240"/>
    </location>
</feature>
<evidence type="ECO:0000256" key="5">
    <source>
        <dbReference type="SAM" id="MobiDB-lite"/>
    </source>
</evidence>
<dbReference type="SMART" id="SM00752">
    <property type="entry name" value="HTTM"/>
    <property type="match status" value="1"/>
</dbReference>
<evidence type="ECO:0000259" key="7">
    <source>
        <dbReference type="SMART" id="SM00752"/>
    </source>
</evidence>
<feature type="transmembrane region" description="Helical" evidence="6">
    <location>
        <begin position="28"/>
        <end position="46"/>
    </location>
</feature>
<feature type="region of interest" description="Disordered" evidence="5">
    <location>
        <begin position="492"/>
        <end position="511"/>
    </location>
</feature>